<dbReference type="EMBL" id="CACUNS010000016">
    <property type="protein sequence ID" value="CAA6116419.1"/>
    <property type="molecule type" value="Genomic_DNA"/>
</dbReference>
<dbReference type="EMBL" id="CACURZ010000016">
    <property type="protein sequence ID" value="CAA6381422.1"/>
    <property type="molecule type" value="Genomic_DNA"/>
</dbReference>
<evidence type="ECO:0000313" key="4">
    <source>
        <dbReference type="EMBL" id="CAA4700739.1"/>
    </source>
</evidence>
<reference evidence="11 12" key="2">
    <citation type="submission" date="2019-12" db="EMBL/GenBank/DDBJ databases">
        <authorList>
            <consortium name="Pathogen Informatics"/>
        </authorList>
    </citation>
    <scope>NUCLEOTIDE SEQUENCE [LARGE SCALE GENOMIC DNA]</scope>
    <source>
        <strain evidence="8 18">MOS105</strain>
        <strain evidence="2 14">S040_N01_C01</strain>
        <strain evidence="1 12">S087_N01_C01</strain>
        <strain evidence="7 17">SG160</strain>
        <strain evidence="5 16">T012_N10_C04</strain>
        <strain evidence="3 11">T012_N16_C08</strain>
        <strain evidence="4 13">T065_N03_C06</strain>
        <strain evidence="6 15">T197_A02_C01</strain>
    </source>
</reference>
<evidence type="ECO:0000313" key="15">
    <source>
        <dbReference type="Proteomes" id="UP000459586"/>
    </source>
</evidence>
<evidence type="ECO:0000313" key="17">
    <source>
        <dbReference type="Proteomes" id="UP000505390"/>
    </source>
</evidence>
<evidence type="ECO:0000313" key="7">
    <source>
        <dbReference type="EMBL" id="CAC5808130.1"/>
    </source>
</evidence>
<dbReference type="RefSeq" id="WP_000055837.1">
    <property type="nucleotide sequence ID" value="NZ_AP025249.1"/>
</dbReference>
<dbReference type="EMBL" id="CAIGXB010000011">
    <property type="protein sequence ID" value="CAC5808130.1"/>
    <property type="molecule type" value="Genomic_DNA"/>
</dbReference>
<evidence type="ECO:0000313" key="8">
    <source>
        <dbReference type="EMBL" id="CAC8231284.1"/>
    </source>
</evidence>
<evidence type="ECO:0000313" key="11">
    <source>
        <dbReference type="Proteomes" id="UP000442696"/>
    </source>
</evidence>
<dbReference type="Proteomes" id="UP000459702">
    <property type="component" value="Unassembled WGS sequence"/>
</dbReference>
<sequence length="394" mass="45448">MSLNITRGDNETLAQYHFRLYKNKEEMGLSNIQIADLLNSEYGTNYDESKFRKEYQAYINVWKDMIEEKHKASLPNGIVEELRYERNELKKEKIRFSDQKREFNNILRKMARLEHLQDYLKETVEQLEPVNLNIQPTHIGVKEAMVVISDMHIGMQINSQFNVYNKDVAKQRLEKLCNKTYDKVQKENITTLHIASLGDQINGLIHSTTRINNEENVIEQIITVSEYLKQFVKVFLDLGINVKFYNVVGNHSRVVANKKDSIGTSESFERLITTILDTSFEKYTNYHSESDTEGFIVINISGKNIVLAHGDLDRGANSITKLSQLLGIQIHYIFTGHVHHHFVKEHGLTVQYGVGSFCGLDQYAISGRFSGRPSQLLVTFNETDIEETNTVYLD</sequence>
<proteinExistence type="predicted"/>
<dbReference type="EMBL" id="CACTOE010000017">
    <property type="protein sequence ID" value="CAA4150012.1"/>
    <property type="molecule type" value="Genomic_DNA"/>
</dbReference>
<evidence type="ECO:0000313" key="5">
    <source>
        <dbReference type="EMBL" id="CAA6116419.1"/>
    </source>
</evidence>
<dbReference type="Proteomes" id="UP000505390">
    <property type="component" value="Unassembled WGS sequence"/>
</dbReference>
<evidence type="ECO:0000313" key="3">
    <source>
        <dbReference type="EMBL" id="CAA4392326.1"/>
    </source>
</evidence>
<evidence type="ECO:0000313" key="12">
    <source>
        <dbReference type="Proteomes" id="UP000442782"/>
    </source>
</evidence>
<dbReference type="Proteomes" id="UP000443506">
    <property type="component" value="Unassembled WGS sequence"/>
</dbReference>
<evidence type="ECO:0000313" key="16">
    <source>
        <dbReference type="Proteomes" id="UP000459702"/>
    </source>
</evidence>
<evidence type="ECO:0000313" key="2">
    <source>
        <dbReference type="EMBL" id="CAA4154868.1"/>
    </source>
</evidence>
<name>A0A0Z4HP96_STAAU</name>
<dbReference type="Proteomes" id="UP000293434">
    <property type="component" value="Unassembled WGS sequence"/>
</dbReference>
<dbReference type="EMBL" id="CACTWD010000017">
    <property type="protein sequence ID" value="CAA4700739.1"/>
    <property type="molecule type" value="Genomic_DNA"/>
</dbReference>
<dbReference type="Proteomes" id="UP000443708">
    <property type="component" value="Unassembled WGS sequence"/>
</dbReference>
<gene>
    <name evidence="9" type="ORF">EIG94_08235</name>
    <name evidence="1" type="ORF">SAMEA1029512_02252</name>
    <name evidence="2" type="ORF">SAMEA1029528_02380</name>
    <name evidence="3" type="ORF">SAMEA2078260_02313</name>
    <name evidence="5" type="ORF">SAMEA2078588_02314</name>
    <name evidence="6" type="ORF">SAMEA2080344_02370</name>
    <name evidence="4" type="ORF">SAMEA2081063_02355</name>
    <name evidence="7" type="ORF">SAMEA4008575_02443</name>
    <name evidence="8" type="ORF">SAMEA70146418_02417</name>
</gene>
<protein>
    <submittedName>
        <fullName evidence="5">Phage protein</fullName>
    </submittedName>
</protein>
<comment type="caution">
    <text evidence="5">The sequence shown here is derived from an EMBL/GenBank/DDBJ whole genome shotgun (WGS) entry which is preliminary data.</text>
</comment>
<organism evidence="5 16">
    <name type="scientific">Staphylococcus aureus</name>
    <dbReference type="NCBI Taxonomy" id="1280"/>
    <lineage>
        <taxon>Bacteria</taxon>
        <taxon>Bacillati</taxon>
        <taxon>Bacillota</taxon>
        <taxon>Bacilli</taxon>
        <taxon>Bacillales</taxon>
        <taxon>Staphylococcaceae</taxon>
        <taxon>Staphylococcus</taxon>
    </lineage>
</organism>
<dbReference type="Proteomes" id="UP000459586">
    <property type="component" value="Unassembled WGS sequence"/>
</dbReference>
<dbReference type="Proteomes" id="UP000507112">
    <property type="component" value="Unassembled WGS sequence"/>
</dbReference>
<dbReference type="Proteomes" id="UP000442696">
    <property type="component" value="Unassembled WGS sequence"/>
</dbReference>
<dbReference type="Proteomes" id="UP000442782">
    <property type="component" value="Unassembled WGS sequence"/>
</dbReference>
<evidence type="ECO:0000313" key="6">
    <source>
        <dbReference type="EMBL" id="CAA6381422.1"/>
    </source>
</evidence>
<evidence type="ECO:0000313" key="14">
    <source>
        <dbReference type="Proteomes" id="UP000443708"/>
    </source>
</evidence>
<accession>A0A0Z4HP96</accession>
<dbReference type="EMBL" id="CAIIGD010000010">
    <property type="protein sequence ID" value="CAC8231284.1"/>
    <property type="molecule type" value="Genomic_DNA"/>
</dbReference>
<evidence type="ECO:0000313" key="13">
    <source>
        <dbReference type="Proteomes" id="UP000443506"/>
    </source>
</evidence>
<dbReference type="EMBL" id="CACTQT010000015">
    <property type="protein sequence ID" value="CAA4392326.1"/>
    <property type="molecule type" value="Genomic_DNA"/>
</dbReference>
<dbReference type="AlphaFoldDB" id="A0A0Z4HP96"/>
<evidence type="ECO:0000313" key="9">
    <source>
        <dbReference type="EMBL" id="RZH92997.1"/>
    </source>
</evidence>
<dbReference type="EMBL" id="RQTC01000129">
    <property type="protein sequence ID" value="RZH92997.1"/>
    <property type="molecule type" value="Genomic_DNA"/>
</dbReference>
<evidence type="ECO:0000313" key="18">
    <source>
        <dbReference type="Proteomes" id="UP000507112"/>
    </source>
</evidence>
<dbReference type="SUPFAM" id="SSF56300">
    <property type="entry name" value="Metallo-dependent phosphatases"/>
    <property type="match status" value="1"/>
</dbReference>
<evidence type="ECO:0000313" key="1">
    <source>
        <dbReference type="EMBL" id="CAA4150012.1"/>
    </source>
</evidence>
<reference evidence="9 10" key="1">
    <citation type="submission" date="2018-11" db="EMBL/GenBank/DDBJ databases">
        <title>Genomic profiling of Staphylococcus species from a Poultry farm system in KwaZulu-Natal, South Africa.</title>
        <authorList>
            <person name="Amoako D.G."/>
            <person name="Somboro A.M."/>
            <person name="Abia A.L.K."/>
            <person name="Bester L.A."/>
            <person name="Essack S.Y."/>
        </authorList>
    </citation>
    <scope>NUCLEOTIDE SEQUENCE [LARGE SCALE GENOMIC DNA]</scope>
    <source>
        <strain evidence="9 10">SA9</strain>
    </source>
</reference>
<dbReference type="Gene3D" id="3.60.21.10">
    <property type="match status" value="1"/>
</dbReference>
<evidence type="ECO:0000313" key="10">
    <source>
        <dbReference type="Proteomes" id="UP000293434"/>
    </source>
</evidence>
<dbReference type="InterPro" id="IPR029052">
    <property type="entry name" value="Metallo-depent_PP-like"/>
</dbReference>
<dbReference type="EMBL" id="CACTPI010000012">
    <property type="protein sequence ID" value="CAA4154868.1"/>
    <property type="molecule type" value="Genomic_DNA"/>
</dbReference>